<evidence type="ECO:0000256" key="1">
    <source>
        <dbReference type="SAM" id="MobiDB-lite"/>
    </source>
</evidence>
<dbReference type="Proteomes" id="UP000494183">
    <property type="component" value="Unassembled WGS sequence"/>
</dbReference>
<proteinExistence type="predicted"/>
<keyword evidence="2" id="KW-0472">Membrane</keyword>
<dbReference type="InterPro" id="IPR010718">
    <property type="entry name" value="DUF1294"/>
</dbReference>
<sequence>MTFNGKPRAASVRLPARQKPPRNPAAYRAKRRTGWQIWLAPAFVVVYALATFLWRVPIAAGACYLVLSALTFAAYAADKAAARADRWRISERTLHLLALAGGWPGALIAHQWLRHKSIKPGFRAVFWITVAVNIAAFLALCSPYGEPLLGRLLPQ</sequence>
<evidence type="ECO:0000313" key="3">
    <source>
        <dbReference type="EMBL" id="CAB3935461.1"/>
    </source>
</evidence>
<organism evidence="3 4">
    <name type="scientific">Achromobacter insolitus</name>
    <dbReference type="NCBI Taxonomy" id="217204"/>
    <lineage>
        <taxon>Bacteria</taxon>
        <taxon>Pseudomonadati</taxon>
        <taxon>Pseudomonadota</taxon>
        <taxon>Betaproteobacteria</taxon>
        <taxon>Burkholderiales</taxon>
        <taxon>Alcaligenaceae</taxon>
        <taxon>Achromobacter</taxon>
    </lineage>
</organism>
<dbReference type="AlphaFoldDB" id="A0A6S7FB15"/>
<feature type="transmembrane region" description="Helical" evidence="2">
    <location>
        <begin position="35"/>
        <end position="52"/>
    </location>
</feature>
<evidence type="ECO:0000313" key="4">
    <source>
        <dbReference type="Proteomes" id="UP000494183"/>
    </source>
</evidence>
<name>A0A6S7FB15_9BURK</name>
<keyword evidence="2" id="KW-0812">Transmembrane</keyword>
<protein>
    <recommendedName>
        <fullName evidence="5">DUF1294 domain-containing protein</fullName>
    </recommendedName>
</protein>
<feature type="transmembrane region" description="Helical" evidence="2">
    <location>
        <begin position="125"/>
        <end position="145"/>
    </location>
</feature>
<keyword evidence="4" id="KW-1185">Reference proteome</keyword>
<feature type="region of interest" description="Disordered" evidence="1">
    <location>
        <begin position="1"/>
        <end position="25"/>
    </location>
</feature>
<reference evidence="3 4" key="1">
    <citation type="submission" date="2020-04" db="EMBL/GenBank/DDBJ databases">
        <authorList>
            <person name="De Canck E."/>
        </authorList>
    </citation>
    <scope>NUCLEOTIDE SEQUENCE [LARGE SCALE GENOMIC DNA]</scope>
    <source>
        <strain evidence="3 4">LMG 6000</strain>
    </source>
</reference>
<accession>A0A6S7FB15</accession>
<keyword evidence="2" id="KW-1133">Transmembrane helix</keyword>
<dbReference type="EMBL" id="CADILH010000007">
    <property type="protein sequence ID" value="CAB3935461.1"/>
    <property type="molecule type" value="Genomic_DNA"/>
</dbReference>
<dbReference type="Pfam" id="PF06961">
    <property type="entry name" value="DUF1294"/>
    <property type="match status" value="1"/>
</dbReference>
<evidence type="ECO:0008006" key="5">
    <source>
        <dbReference type="Google" id="ProtNLM"/>
    </source>
</evidence>
<gene>
    <name evidence="3" type="ORF">LMG6000_04338</name>
</gene>
<feature type="transmembrane region" description="Helical" evidence="2">
    <location>
        <begin position="58"/>
        <end position="76"/>
    </location>
</feature>
<evidence type="ECO:0000256" key="2">
    <source>
        <dbReference type="SAM" id="Phobius"/>
    </source>
</evidence>